<gene>
    <name evidence="1" type="ORF">DSL99_1923</name>
</gene>
<proteinExistence type="predicted"/>
<evidence type="ECO:0000313" key="2">
    <source>
        <dbReference type="Proteomes" id="UP000290608"/>
    </source>
</evidence>
<organism evidence="1 2">
    <name type="scientific">Leeuwenhoekiella marinoflava</name>
    <dbReference type="NCBI Taxonomy" id="988"/>
    <lineage>
        <taxon>Bacteria</taxon>
        <taxon>Pseudomonadati</taxon>
        <taxon>Bacteroidota</taxon>
        <taxon>Flavobacteriia</taxon>
        <taxon>Flavobacteriales</taxon>
        <taxon>Flavobacteriaceae</taxon>
        <taxon>Leeuwenhoekiella</taxon>
    </lineage>
</organism>
<protein>
    <submittedName>
        <fullName evidence="1">Uncharacterized protein</fullName>
    </submittedName>
</protein>
<reference evidence="1 2" key="1">
    <citation type="submission" date="2018-07" db="EMBL/GenBank/DDBJ databases">
        <title>Leeuwenhoekiella genomics.</title>
        <authorList>
            <person name="Tahon G."/>
            <person name="Willems A."/>
        </authorList>
    </citation>
    <scope>NUCLEOTIDE SEQUENCE [LARGE SCALE GENOMIC DNA]</scope>
    <source>
        <strain evidence="1 2">LMG 1345</strain>
    </source>
</reference>
<dbReference type="RefSeq" id="WP_128759343.1">
    <property type="nucleotide sequence ID" value="NZ_QOVL01000008.1"/>
</dbReference>
<dbReference type="EMBL" id="QOVL01000008">
    <property type="protein sequence ID" value="RXG29870.1"/>
    <property type="molecule type" value="Genomic_DNA"/>
</dbReference>
<sequence length="168" mass="19862">MNLLYVKRFFRGVFNSKIKLIEVYGINKSSQQLYRVHIKVYGGYRIKINDYKVKWREVYVCGLYQDSFIKIDIKGLFKRTIHYESVDITPMFVNVSTLCFLDSRRPLSAKMERQSPSLRIKDINLSKGLQLIPLHEFILQKKNDLTLNKNVKLVDKHYSLINLKKKNG</sequence>
<comment type="caution">
    <text evidence="1">The sequence shown here is derived from an EMBL/GenBank/DDBJ whole genome shotgun (WGS) entry which is preliminary data.</text>
</comment>
<dbReference type="Proteomes" id="UP000290608">
    <property type="component" value="Unassembled WGS sequence"/>
</dbReference>
<dbReference type="STRING" id="1122159.SAMN02745246_02114"/>
<name>A0A4V1KSC5_9FLAO</name>
<accession>A0A4V1KSC5</accession>
<dbReference type="AlphaFoldDB" id="A0A4V1KSC5"/>
<evidence type="ECO:0000313" key="1">
    <source>
        <dbReference type="EMBL" id="RXG29870.1"/>
    </source>
</evidence>